<keyword evidence="1" id="KW-0472">Membrane</keyword>
<keyword evidence="4" id="KW-1185">Reference proteome</keyword>
<dbReference type="Proteomes" id="UP001238603">
    <property type="component" value="Unassembled WGS sequence"/>
</dbReference>
<dbReference type="EMBL" id="JASVDS010000001">
    <property type="protein sequence ID" value="MDL5031331.1"/>
    <property type="molecule type" value="Genomic_DNA"/>
</dbReference>
<dbReference type="CDD" id="cd11614">
    <property type="entry name" value="SAF_CpaB_FlgA_like"/>
    <property type="match status" value="1"/>
</dbReference>
<feature type="domain" description="SAF" evidence="2">
    <location>
        <begin position="51"/>
        <end position="115"/>
    </location>
</feature>
<organism evidence="3 4">
    <name type="scientific">Roseateles subflavus</name>
    <dbReference type="NCBI Taxonomy" id="3053353"/>
    <lineage>
        <taxon>Bacteria</taxon>
        <taxon>Pseudomonadati</taxon>
        <taxon>Pseudomonadota</taxon>
        <taxon>Betaproteobacteria</taxon>
        <taxon>Burkholderiales</taxon>
        <taxon>Sphaerotilaceae</taxon>
        <taxon>Roseateles</taxon>
    </lineage>
</organism>
<proteinExistence type="predicted"/>
<evidence type="ECO:0000256" key="1">
    <source>
        <dbReference type="SAM" id="Phobius"/>
    </source>
</evidence>
<name>A0ABT7LIG0_9BURK</name>
<keyword evidence="1" id="KW-1133">Transmembrane helix</keyword>
<protein>
    <submittedName>
        <fullName evidence="3">Flp pilus assembly protein CpaB</fullName>
    </submittedName>
</protein>
<dbReference type="InterPro" id="IPR031571">
    <property type="entry name" value="RcpC_dom"/>
</dbReference>
<dbReference type="Pfam" id="PF16976">
    <property type="entry name" value="RcpC"/>
    <property type="match status" value="1"/>
</dbReference>
<dbReference type="InterPro" id="IPR017592">
    <property type="entry name" value="Pilus_assmbl_Flp-typ_CpaB"/>
</dbReference>
<reference evidence="3 4" key="1">
    <citation type="submission" date="2023-06" db="EMBL/GenBank/DDBJ databases">
        <title>Pelomonas sp. APW6 16S ribosomal RNA gene genome sequencing and assembly.</title>
        <authorList>
            <person name="Woo H."/>
        </authorList>
    </citation>
    <scope>NUCLEOTIDE SEQUENCE [LARGE SCALE GENOMIC DNA]</scope>
    <source>
        <strain evidence="3 4">APW6</strain>
    </source>
</reference>
<keyword evidence="1" id="KW-0812">Transmembrane</keyword>
<evidence type="ECO:0000313" key="4">
    <source>
        <dbReference type="Proteomes" id="UP001238603"/>
    </source>
</evidence>
<sequence length="294" mass="31303">MALSLKKLNSNWLLLGAAILLGGGAAYLGGAALNQRMNELDEKANAGKDMVSVVVARRDMQRGEPVAPDSFAVRKVPSEYLNADAVKPADFEPYVTQRLIVGLKRGDVLLPVHTEGNGNKVFSSTLGVGKRALTFEVDTVNSVSGMLRPGDRIDLLYTAKGVDSLDVTQPLLSNLEILATDQNQTRRDEDGKERTFSTITMELSPQDAQRVIVAKQAGRLTALLRHPDDKAANPSGAMDPTVLLTGRVRRANGERQGIEYLVGGGGGPADIKTQLSRLALSGELGTPAAPPAKP</sequence>
<gene>
    <name evidence="3" type="primary">cpaB</name>
    <name evidence="3" type="ORF">QRD43_05360</name>
</gene>
<feature type="transmembrane region" description="Helical" evidence="1">
    <location>
        <begin position="12"/>
        <end position="33"/>
    </location>
</feature>
<comment type="caution">
    <text evidence="3">The sequence shown here is derived from an EMBL/GenBank/DDBJ whole genome shotgun (WGS) entry which is preliminary data.</text>
</comment>
<evidence type="ECO:0000259" key="2">
    <source>
        <dbReference type="SMART" id="SM00858"/>
    </source>
</evidence>
<dbReference type="Pfam" id="PF08666">
    <property type="entry name" value="SAF"/>
    <property type="match status" value="1"/>
</dbReference>
<dbReference type="RefSeq" id="WP_285981439.1">
    <property type="nucleotide sequence ID" value="NZ_JASVDS010000001.1"/>
</dbReference>
<accession>A0ABT7LIG0</accession>
<dbReference type="NCBIfam" id="TIGR03177">
    <property type="entry name" value="pilus_cpaB"/>
    <property type="match status" value="1"/>
</dbReference>
<evidence type="ECO:0000313" key="3">
    <source>
        <dbReference type="EMBL" id="MDL5031331.1"/>
    </source>
</evidence>
<dbReference type="InterPro" id="IPR013974">
    <property type="entry name" value="SAF"/>
</dbReference>
<dbReference type="SMART" id="SM00858">
    <property type="entry name" value="SAF"/>
    <property type="match status" value="1"/>
</dbReference>